<dbReference type="STRING" id="342108.amb2561"/>
<dbReference type="KEGG" id="mag:amb2561"/>
<reference evidence="5 6" key="1">
    <citation type="journal article" date="2005" name="DNA Res.">
        <title>Complete genome sequence of the facultative anaerobic magnetotactic bacterium Magnetospirillum sp. strain AMB-1.</title>
        <authorList>
            <person name="Matsunaga T."/>
            <person name="Okamura Y."/>
            <person name="Fukuda Y."/>
            <person name="Wahyudi A.T."/>
            <person name="Murase Y."/>
            <person name="Takeyama H."/>
        </authorList>
    </citation>
    <scope>NUCLEOTIDE SEQUENCE [LARGE SCALE GENOMIC DNA]</scope>
    <source>
        <strain evidence="6">ATCC 700264 / AMB-1</strain>
    </source>
</reference>
<dbReference type="InterPro" id="IPR029045">
    <property type="entry name" value="ClpP/crotonase-like_dom_sf"/>
</dbReference>
<dbReference type="GO" id="GO:0006574">
    <property type="term" value="P:L-valine catabolic process"/>
    <property type="evidence" value="ECO:0007669"/>
    <property type="project" value="TreeGrafter"/>
</dbReference>
<organism evidence="5 6">
    <name type="scientific">Paramagnetospirillum magneticum (strain ATCC 700264 / AMB-1)</name>
    <name type="common">Magnetospirillum magneticum</name>
    <dbReference type="NCBI Taxonomy" id="342108"/>
    <lineage>
        <taxon>Bacteria</taxon>
        <taxon>Pseudomonadati</taxon>
        <taxon>Pseudomonadota</taxon>
        <taxon>Alphaproteobacteria</taxon>
        <taxon>Rhodospirillales</taxon>
        <taxon>Magnetospirillaceae</taxon>
        <taxon>Paramagnetospirillum</taxon>
    </lineage>
</organism>
<dbReference type="RefSeq" id="WP_011384942.1">
    <property type="nucleotide sequence ID" value="NC_007626.1"/>
</dbReference>
<protein>
    <recommendedName>
        <fullName evidence="2">3-hydroxyisobutyryl-CoA hydrolase</fullName>
        <ecNumber evidence="2">3.1.2.4</ecNumber>
    </recommendedName>
</protein>
<gene>
    <name evidence="5" type="ordered locus">amb2561</name>
</gene>
<evidence type="ECO:0000313" key="5">
    <source>
        <dbReference type="EMBL" id="BAE51365.1"/>
    </source>
</evidence>
<dbReference type="GO" id="GO:0003860">
    <property type="term" value="F:3-hydroxyisobutyryl-CoA hydrolase activity"/>
    <property type="evidence" value="ECO:0007669"/>
    <property type="project" value="UniProtKB-EC"/>
</dbReference>
<dbReference type="EC" id="3.1.2.4" evidence="2"/>
<evidence type="ECO:0000256" key="1">
    <source>
        <dbReference type="ARBA" id="ARBA00001709"/>
    </source>
</evidence>
<evidence type="ECO:0000259" key="4">
    <source>
        <dbReference type="Pfam" id="PF16113"/>
    </source>
</evidence>
<dbReference type="Gene3D" id="3.90.226.10">
    <property type="entry name" value="2-enoyl-CoA Hydratase, Chain A, domain 1"/>
    <property type="match status" value="1"/>
</dbReference>
<proteinExistence type="predicted"/>
<accession>Q2W460</accession>
<keyword evidence="3" id="KW-0378">Hydrolase</keyword>
<name>Q2W460_PARM1</name>
<dbReference type="AlphaFoldDB" id="Q2W460"/>
<dbReference type="CDD" id="cd06558">
    <property type="entry name" value="crotonase-like"/>
    <property type="match status" value="1"/>
</dbReference>
<dbReference type="PANTHER" id="PTHR43176">
    <property type="entry name" value="3-HYDROXYISOBUTYRYL-COA HYDROLASE-RELATED"/>
    <property type="match status" value="1"/>
</dbReference>
<comment type="catalytic activity">
    <reaction evidence="1">
        <text>3-hydroxy-2-methylpropanoyl-CoA + H2O = 3-hydroxy-2-methylpropanoate + CoA + H(+)</text>
        <dbReference type="Rhea" id="RHEA:20888"/>
        <dbReference type="ChEBI" id="CHEBI:11805"/>
        <dbReference type="ChEBI" id="CHEBI:15377"/>
        <dbReference type="ChEBI" id="CHEBI:15378"/>
        <dbReference type="ChEBI" id="CHEBI:57287"/>
        <dbReference type="ChEBI" id="CHEBI:57340"/>
        <dbReference type="EC" id="3.1.2.4"/>
    </reaction>
</comment>
<dbReference type="SUPFAM" id="SSF52096">
    <property type="entry name" value="ClpP/crotonase"/>
    <property type="match status" value="1"/>
</dbReference>
<dbReference type="EMBL" id="AP007255">
    <property type="protein sequence ID" value="BAE51365.1"/>
    <property type="molecule type" value="Genomic_DNA"/>
</dbReference>
<dbReference type="Pfam" id="PF16113">
    <property type="entry name" value="ECH_2"/>
    <property type="match status" value="1"/>
</dbReference>
<dbReference type="Proteomes" id="UP000007058">
    <property type="component" value="Chromosome"/>
</dbReference>
<keyword evidence="6" id="KW-1185">Reference proteome</keyword>
<dbReference type="InterPro" id="IPR032259">
    <property type="entry name" value="HIBYL-CoA-H"/>
</dbReference>
<evidence type="ECO:0000256" key="3">
    <source>
        <dbReference type="ARBA" id="ARBA00022801"/>
    </source>
</evidence>
<dbReference type="NCBIfam" id="NF004127">
    <property type="entry name" value="PRK05617.1"/>
    <property type="match status" value="1"/>
</dbReference>
<evidence type="ECO:0000313" key="6">
    <source>
        <dbReference type="Proteomes" id="UP000007058"/>
    </source>
</evidence>
<feature type="domain" description="Enoyl-CoA hydratase/isomerase" evidence="4">
    <location>
        <begin position="14"/>
        <end position="341"/>
    </location>
</feature>
<sequence>MDGETLISSGGRLGRIVLNRPKVLNALSARQYHDITACLVSWESDPDVAVILIEGEGERAFCAGGDIRMVWDAARRGDSEFSHDVFRTEYRLNRRIHAYPKPYVSVLDGICMGGGARLSVNGRFRVATERTRFAMPETGIGFFPDVGATHFLNRCPGDLGLYLGLTGKQLGPADCLWAGIATHFVPAARVDDLRAGLRVAAQSADPEDAVEDVLARFHQPVADGPLVRHMEALERCFAPRRLDDMIEALRLDGGQWAWDTIWELSGRAPFSLAVTLRQLREGRGMGFDDAIRREFRLTWRFLLGQDFLEGIRAQVVDKDRRPNWSPSSLAEVDELAVAACFQTLGDDELPLP</sequence>
<dbReference type="PANTHER" id="PTHR43176:SF3">
    <property type="entry name" value="3-HYDROXYISOBUTYRYL-COA HYDROLASE, MITOCHONDRIAL"/>
    <property type="match status" value="1"/>
</dbReference>
<dbReference type="HOGENOM" id="CLU_009834_22_1_5"/>
<dbReference type="OrthoDB" id="9790967at2"/>
<dbReference type="InterPro" id="IPR045004">
    <property type="entry name" value="ECH_dom"/>
</dbReference>
<evidence type="ECO:0000256" key="2">
    <source>
        <dbReference type="ARBA" id="ARBA00011915"/>
    </source>
</evidence>